<name>A0ABQ9Y424_9EUKA</name>
<dbReference type="InterPro" id="IPR003386">
    <property type="entry name" value="LACT/PDAT_acylTrfase"/>
</dbReference>
<comment type="caution">
    <text evidence="2">The sequence shown here is derived from an EMBL/GenBank/DDBJ whole genome shotgun (WGS) entry which is preliminary data.</text>
</comment>
<accession>A0ABQ9Y424</accession>
<sequence length="666" mass="74843">MTHITSPVLLIPGCSGSMLYTRHKKTGKIEPVFPRIFTADQAFKDGTWAYTSEDFTTIERNEDVEVFAPSDDYGLFASYNVLMNAPPLRTFAHVFGTMNVYLTQKGYEPGRDLFGFSYDWRKDPLEVLPEMIDRIEEVYQQCGKRRITLVSHSMGSLFTRILFAHNPEMFSSRVENWVAIASAFQGTCLGVQAMLFGYALDMPRFIISNNVYRELQHHTPIATILFPPRFFRLSSKLGIRKSNKPRQSGEVVEREEYDWWSYHSDEKGESWDLDCVASDSPRNRSSLSSLFSYDFSKHLSSEQCAATDAEFSASFVWPDEDKMSEQERAQLAAERLARTEARRVKPAVSLLTPSRGGALLNAMFPPHRKVETTSDELHRLGWETKWVKELGVHRTGENEKKEPTPTSGPDTSFHNHHTPFSSSSFPPSTSFSSMTDLLSELFPSIQRAPTFDEKRTRFERMTSRQVGAEFVVEMEGLSSSFILSAKESDEKAEEEERRRAKERSLEMSPSPAIALSPPSPSKVRVLNIIATGKSTRHNLIIHSHQPPTLPASPSQNKNRNTPKSKSASDTARESVDTTHTLAGIVDREPESVVPNPAFLKDGKVNPSETISSEWECVDGDGMIPTVCALWDCIPHSVKFEVKGQTHAGVLSHPHTLSLLGRVLGVE</sequence>
<keyword evidence="2" id="KW-0012">Acyltransferase</keyword>
<dbReference type="Gene3D" id="3.40.50.1820">
    <property type="entry name" value="alpha/beta hydrolase"/>
    <property type="match status" value="1"/>
</dbReference>
<feature type="region of interest" description="Disordered" evidence="1">
    <location>
        <begin position="543"/>
        <end position="604"/>
    </location>
</feature>
<feature type="compositionally biased region" description="Basic and acidic residues" evidence="1">
    <location>
        <begin position="391"/>
        <end position="403"/>
    </location>
</feature>
<evidence type="ECO:0000313" key="2">
    <source>
        <dbReference type="EMBL" id="KAK2958507.1"/>
    </source>
</evidence>
<gene>
    <name evidence="2" type="ORF">BLNAU_6541</name>
</gene>
<feature type="compositionally biased region" description="Basic and acidic residues" evidence="1">
    <location>
        <begin position="486"/>
        <end position="505"/>
    </location>
</feature>
<organism evidence="2 3">
    <name type="scientific">Blattamonas nauphoetae</name>
    <dbReference type="NCBI Taxonomy" id="2049346"/>
    <lineage>
        <taxon>Eukaryota</taxon>
        <taxon>Metamonada</taxon>
        <taxon>Preaxostyla</taxon>
        <taxon>Oxymonadida</taxon>
        <taxon>Blattamonas</taxon>
    </lineage>
</organism>
<protein>
    <submittedName>
        <fullName evidence="2">Lecithin:cholesterol/phospholipid:diacylglycerol acyltransferase</fullName>
    </submittedName>
</protein>
<feature type="compositionally biased region" description="Polar residues" evidence="1">
    <location>
        <begin position="551"/>
        <end position="569"/>
    </location>
</feature>
<proteinExistence type="predicted"/>
<dbReference type="Pfam" id="PF02450">
    <property type="entry name" value="LCAT"/>
    <property type="match status" value="1"/>
</dbReference>
<dbReference type="Proteomes" id="UP001281761">
    <property type="component" value="Unassembled WGS sequence"/>
</dbReference>
<keyword evidence="2" id="KW-0808">Transferase</keyword>
<keyword evidence="3" id="KW-1185">Reference proteome</keyword>
<reference evidence="2 3" key="1">
    <citation type="journal article" date="2022" name="bioRxiv">
        <title>Genomics of Preaxostyla Flagellates Illuminates Evolutionary Transitions and the Path Towards Mitochondrial Loss.</title>
        <authorList>
            <person name="Novak L.V.F."/>
            <person name="Treitli S.C."/>
            <person name="Pyrih J."/>
            <person name="Halakuc P."/>
            <person name="Pipaliya S.V."/>
            <person name="Vacek V."/>
            <person name="Brzon O."/>
            <person name="Soukal P."/>
            <person name="Eme L."/>
            <person name="Dacks J.B."/>
            <person name="Karnkowska A."/>
            <person name="Elias M."/>
            <person name="Hampl V."/>
        </authorList>
    </citation>
    <scope>NUCLEOTIDE SEQUENCE [LARGE SCALE GENOMIC DNA]</scope>
    <source>
        <strain evidence="2">NAU3</strain>
        <tissue evidence="2">Gut</tissue>
    </source>
</reference>
<feature type="region of interest" description="Disordered" evidence="1">
    <location>
        <begin position="391"/>
        <end position="429"/>
    </location>
</feature>
<evidence type="ECO:0000256" key="1">
    <source>
        <dbReference type="SAM" id="MobiDB-lite"/>
    </source>
</evidence>
<dbReference type="GO" id="GO:0016746">
    <property type="term" value="F:acyltransferase activity"/>
    <property type="evidence" value="ECO:0007669"/>
    <property type="project" value="UniProtKB-KW"/>
</dbReference>
<feature type="compositionally biased region" description="Low complexity" evidence="1">
    <location>
        <begin position="418"/>
        <end position="429"/>
    </location>
</feature>
<dbReference type="InterPro" id="IPR029058">
    <property type="entry name" value="AB_hydrolase_fold"/>
</dbReference>
<evidence type="ECO:0000313" key="3">
    <source>
        <dbReference type="Proteomes" id="UP001281761"/>
    </source>
</evidence>
<dbReference type="PANTHER" id="PTHR11440">
    <property type="entry name" value="LECITHIN-CHOLESTEROL ACYLTRANSFERASE-RELATED"/>
    <property type="match status" value="1"/>
</dbReference>
<dbReference type="SUPFAM" id="SSF53474">
    <property type="entry name" value="alpha/beta-Hydrolases"/>
    <property type="match status" value="1"/>
</dbReference>
<dbReference type="EMBL" id="JARBJD010000037">
    <property type="protein sequence ID" value="KAK2958507.1"/>
    <property type="molecule type" value="Genomic_DNA"/>
</dbReference>
<feature type="region of interest" description="Disordered" evidence="1">
    <location>
        <begin position="485"/>
        <end position="519"/>
    </location>
</feature>